<accession>E0WV54</accession>
<evidence type="ECO:0000313" key="3">
    <source>
        <dbReference type="Proteomes" id="UP000005726"/>
    </source>
</evidence>
<gene>
    <name evidence="2" type="ORF">REG_1969</name>
</gene>
<dbReference type="HOGENOM" id="CLU_1999768_0_0_6"/>
<dbReference type="Proteomes" id="UP000005726">
    <property type="component" value="Unassembled WGS sequence"/>
</dbReference>
<sequence>MESTRKTIQSANKTLKASKEARSRNLTANKTLKASKEARSRNLTANETLKALKEVRSGNLTVAQMNAKLTAAQKHAEEAKIFYQRANFVERMEDLQTKVKRRRSNQSKFVNLSITNGNLYSIPE</sequence>
<name>E0WV54_9ENTR</name>
<dbReference type="AlphaFoldDB" id="E0WV54"/>
<keyword evidence="3" id="KW-1185">Reference proteome</keyword>
<evidence type="ECO:0000313" key="2">
    <source>
        <dbReference type="EMBL" id="EFL91115.1"/>
    </source>
</evidence>
<evidence type="ECO:0000256" key="1">
    <source>
        <dbReference type="SAM" id="MobiDB-lite"/>
    </source>
</evidence>
<proteinExistence type="predicted"/>
<dbReference type="EMBL" id="GL379745">
    <property type="protein sequence ID" value="EFL91115.1"/>
    <property type="molecule type" value="Genomic_DNA"/>
</dbReference>
<organism evidence="2 3">
    <name type="scientific">Candidatus Regiella insecticola LSR1</name>
    <dbReference type="NCBI Taxonomy" id="663321"/>
    <lineage>
        <taxon>Bacteria</taxon>
        <taxon>Pseudomonadati</taxon>
        <taxon>Pseudomonadota</taxon>
        <taxon>Gammaproteobacteria</taxon>
        <taxon>Enterobacterales</taxon>
        <taxon>Enterobacteriaceae</taxon>
        <taxon>aphid secondary symbionts</taxon>
        <taxon>Candidatus Regiella</taxon>
    </lineage>
</organism>
<feature type="compositionally biased region" description="Polar residues" evidence="1">
    <location>
        <begin position="1"/>
        <end position="15"/>
    </location>
</feature>
<protein>
    <submittedName>
        <fullName evidence="2">Uncharacterized protein</fullName>
    </submittedName>
</protein>
<feature type="region of interest" description="Disordered" evidence="1">
    <location>
        <begin position="1"/>
        <end position="41"/>
    </location>
</feature>
<reference evidence="2" key="1">
    <citation type="journal article" date="2009" name="Environ. Microbiol.">
        <title>Dynamics of genome evolution in facultative symbionts of aphids.</title>
        <authorList>
            <person name="Degnan P.H."/>
            <person name="Leonardo T.E."/>
            <person name="Cass B.N."/>
            <person name="Hurwitz B."/>
            <person name="Stern D."/>
            <person name="Gibbs R.A."/>
            <person name="Richards S."/>
            <person name="Moran N.A."/>
        </authorList>
    </citation>
    <scope>NUCLEOTIDE SEQUENCE [LARGE SCALE GENOMIC DNA]</scope>
    <source>
        <strain evidence="2">LSR1</strain>
    </source>
</reference>